<gene>
    <name evidence="7" type="ORF">IPN91_01175</name>
</gene>
<dbReference type="PANTHER" id="PTHR30561">
    <property type="entry name" value="SMR FAMILY PROTON-DEPENDENT DRUG EFFLUX TRANSPORTER SUGE"/>
    <property type="match status" value="1"/>
</dbReference>
<evidence type="ECO:0000256" key="3">
    <source>
        <dbReference type="ARBA" id="ARBA00022692"/>
    </source>
</evidence>
<dbReference type="Gene3D" id="1.10.3730.20">
    <property type="match status" value="1"/>
</dbReference>
<dbReference type="PANTHER" id="PTHR30561:SF9">
    <property type="entry name" value="4-AMINO-4-DEOXY-L-ARABINOSE-PHOSPHOUNDECAPRENOL FLIPPASE SUBUNIT ARNF-RELATED"/>
    <property type="match status" value="1"/>
</dbReference>
<dbReference type="EMBL" id="JADKCH010000001">
    <property type="protein sequence ID" value="MBK8571258.1"/>
    <property type="molecule type" value="Genomic_DNA"/>
</dbReference>
<dbReference type="GO" id="GO:0005886">
    <property type="term" value="C:plasma membrane"/>
    <property type="evidence" value="ECO:0007669"/>
    <property type="project" value="UniProtKB-SubCell"/>
</dbReference>
<dbReference type="AlphaFoldDB" id="A0A936EZB6"/>
<accession>A0A936EZB6</accession>
<evidence type="ECO:0000256" key="5">
    <source>
        <dbReference type="ARBA" id="ARBA00023136"/>
    </source>
</evidence>
<dbReference type="SUPFAM" id="SSF103481">
    <property type="entry name" value="Multidrug resistance efflux transporter EmrE"/>
    <property type="match status" value="1"/>
</dbReference>
<keyword evidence="3 6" id="KW-0812">Transmembrane</keyword>
<protein>
    <submittedName>
        <fullName evidence="7">4-amino-4-deoxy-L-arabinose transferase</fullName>
    </submittedName>
</protein>
<keyword evidence="2" id="KW-1003">Cell membrane</keyword>
<organism evidence="7 8">
    <name type="scientific">Candidatus Geothrix odensensis</name>
    <dbReference type="NCBI Taxonomy" id="2954440"/>
    <lineage>
        <taxon>Bacteria</taxon>
        <taxon>Pseudomonadati</taxon>
        <taxon>Acidobacteriota</taxon>
        <taxon>Holophagae</taxon>
        <taxon>Holophagales</taxon>
        <taxon>Holophagaceae</taxon>
        <taxon>Geothrix</taxon>
    </lineage>
</organism>
<name>A0A936EZB6_9BACT</name>
<feature type="transmembrane region" description="Helical" evidence="6">
    <location>
        <begin position="76"/>
        <end position="96"/>
    </location>
</feature>
<feature type="transmembrane region" description="Helical" evidence="6">
    <location>
        <begin position="50"/>
        <end position="69"/>
    </location>
</feature>
<feature type="transmembrane region" description="Helical" evidence="6">
    <location>
        <begin position="102"/>
        <end position="120"/>
    </location>
</feature>
<dbReference type="Proteomes" id="UP000709959">
    <property type="component" value="Unassembled WGS sequence"/>
</dbReference>
<evidence type="ECO:0000256" key="6">
    <source>
        <dbReference type="SAM" id="Phobius"/>
    </source>
</evidence>
<keyword evidence="5 6" id="KW-0472">Membrane</keyword>
<evidence type="ECO:0000313" key="8">
    <source>
        <dbReference type="Proteomes" id="UP000709959"/>
    </source>
</evidence>
<keyword evidence="4 6" id="KW-1133">Transmembrane helix</keyword>
<dbReference type="GO" id="GO:0016740">
    <property type="term" value="F:transferase activity"/>
    <property type="evidence" value="ECO:0007669"/>
    <property type="project" value="UniProtKB-KW"/>
</dbReference>
<evidence type="ECO:0000256" key="4">
    <source>
        <dbReference type="ARBA" id="ARBA00022989"/>
    </source>
</evidence>
<keyword evidence="7" id="KW-0808">Transferase</keyword>
<dbReference type="GO" id="GO:0022857">
    <property type="term" value="F:transmembrane transporter activity"/>
    <property type="evidence" value="ECO:0007669"/>
    <property type="project" value="InterPro"/>
</dbReference>
<sequence length="125" mass="13062">MSPNLKAIPLIVLGVLLNAAAQICLKKGLQAAGGMQLAAGPLFRLMLEPWVIAGLACYAVSVVVWLGALSMVQVNYAYPFLALGFIANALMARAFLGEAMTPMRWVALAVIVVGVGLQALSGRGH</sequence>
<proteinExistence type="predicted"/>
<dbReference type="InterPro" id="IPR037185">
    <property type="entry name" value="EmrE-like"/>
</dbReference>
<evidence type="ECO:0000313" key="7">
    <source>
        <dbReference type="EMBL" id="MBK8571258.1"/>
    </source>
</evidence>
<evidence type="ECO:0000256" key="2">
    <source>
        <dbReference type="ARBA" id="ARBA00022475"/>
    </source>
</evidence>
<dbReference type="InterPro" id="IPR000390">
    <property type="entry name" value="Small_drug/metabolite_transptr"/>
</dbReference>
<comment type="caution">
    <text evidence="7">The sequence shown here is derived from an EMBL/GenBank/DDBJ whole genome shotgun (WGS) entry which is preliminary data.</text>
</comment>
<reference evidence="7 8" key="1">
    <citation type="submission" date="2020-10" db="EMBL/GenBank/DDBJ databases">
        <title>Connecting structure to function with the recovery of over 1000 high-quality activated sludge metagenome-assembled genomes encoding full-length rRNA genes using long-read sequencing.</title>
        <authorList>
            <person name="Singleton C.M."/>
            <person name="Petriglieri F."/>
            <person name="Kristensen J.M."/>
            <person name="Kirkegaard R.H."/>
            <person name="Michaelsen T.Y."/>
            <person name="Andersen M.H."/>
            <person name="Karst S.M."/>
            <person name="Dueholm M.S."/>
            <person name="Nielsen P.H."/>
            <person name="Albertsen M."/>
        </authorList>
    </citation>
    <scope>NUCLEOTIDE SEQUENCE [LARGE SCALE GENOMIC DNA]</scope>
    <source>
        <strain evidence="7">OdNE_18-Q3-R46-58_MAXAC.008</strain>
    </source>
</reference>
<comment type="subcellular location">
    <subcellularLocation>
        <location evidence="1">Cell membrane</location>
        <topology evidence="1">Multi-pass membrane protein</topology>
    </subcellularLocation>
</comment>
<evidence type="ECO:0000256" key="1">
    <source>
        <dbReference type="ARBA" id="ARBA00004651"/>
    </source>
</evidence>